<reference evidence="1 2" key="1">
    <citation type="submission" date="2024-01" db="EMBL/GenBank/DDBJ databases">
        <title>The genomes of 5 underutilized Papilionoideae crops provide insights into root nodulation and disease resistanc.</title>
        <authorList>
            <person name="Jiang F."/>
        </authorList>
    </citation>
    <scope>NUCLEOTIDE SEQUENCE [LARGE SCALE GENOMIC DNA]</scope>
    <source>
        <strain evidence="1">LVBAO_FW01</strain>
        <tissue evidence="1">Leaves</tissue>
    </source>
</reference>
<dbReference type="Proteomes" id="UP001367508">
    <property type="component" value="Unassembled WGS sequence"/>
</dbReference>
<comment type="caution">
    <text evidence="1">The sequence shown here is derived from an EMBL/GenBank/DDBJ whole genome shotgun (WGS) entry which is preliminary data.</text>
</comment>
<gene>
    <name evidence="1" type="ORF">VNO77_22256</name>
</gene>
<dbReference type="EMBL" id="JAYMYQ010000005">
    <property type="protein sequence ID" value="KAK7328159.1"/>
    <property type="molecule type" value="Genomic_DNA"/>
</dbReference>
<dbReference type="AlphaFoldDB" id="A0AAN9QAV5"/>
<keyword evidence="2" id="KW-1185">Reference proteome</keyword>
<evidence type="ECO:0000313" key="2">
    <source>
        <dbReference type="Proteomes" id="UP001367508"/>
    </source>
</evidence>
<sequence>MIKLLHQIRVGTCLWDNCEVSDENSCERSISPHDHICYLMMISTNLHQYYDIQCKNESQINKGIQVGPK</sequence>
<evidence type="ECO:0000313" key="1">
    <source>
        <dbReference type="EMBL" id="KAK7328159.1"/>
    </source>
</evidence>
<accession>A0AAN9QAV5</accession>
<proteinExistence type="predicted"/>
<organism evidence="1 2">
    <name type="scientific">Canavalia gladiata</name>
    <name type="common">Sword bean</name>
    <name type="synonym">Dolichos gladiatus</name>
    <dbReference type="NCBI Taxonomy" id="3824"/>
    <lineage>
        <taxon>Eukaryota</taxon>
        <taxon>Viridiplantae</taxon>
        <taxon>Streptophyta</taxon>
        <taxon>Embryophyta</taxon>
        <taxon>Tracheophyta</taxon>
        <taxon>Spermatophyta</taxon>
        <taxon>Magnoliopsida</taxon>
        <taxon>eudicotyledons</taxon>
        <taxon>Gunneridae</taxon>
        <taxon>Pentapetalae</taxon>
        <taxon>rosids</taxon>
        <taxon>fabids</taxon>
        <taxon>Fabales</taxon>
        <taxon>Fabaceae</taxon>
        <taxon>Papilionoideae</taxon>
        <taxon>50 kb inversion clade</taxon>
        <taxon>NPAAA clade</taxon>
        <taxon>indigoferoid/millettioid clade</taxon>
        <taxon>Phaseoleae</taxon>
        <taxon>Canavalia</taxon>
    </lineage>
</organism>
<protein>
    <submittedName>
        <fullName evidence="1">Uncharacterized protein</fullName>
    </submittedName>
</protein>
<name>A0AAN9QAV5_CANGL</name>